<reference evidence="7" key="1">
    <citation type="submission" date="2022-12" db="EMBL/GenBank/DDBJ databases">
        <authorList>
            <person name="Petersen C."/>
        </authorList>
    </citation>
    <scope>NUCLEOTIDE SEQUENCE</scope>
    <source>
        <strain evidence="7">IBT 16125</strain>
    </source>
</reference>
<keyword evidence="3" id="KW-0326">Glycosidase</keyword>
<accession>A0AAD6FYE2</accession>
<evidence type="ECO:0000313" key="8">
    <source>
        <dbReference type="Proteomes" id="UP001213681"/>
    </source>
</evidence>
<reference evidence="7" key="2">
    <citation type="journal article" date="2023" name="IMA Fungus">
        <title>Comparative genomic study of the Penicillium genus elucidates a diverse pangenome and 15 lateral gene transfer events.</title>
        <authorList>
            <person name="Petersen C."/>
            <person name="Sorensen T."/>
            <person name="Nielsen M.R."/>
            <person name="Sondergaard T.E."/>
            <person name="Sorensen J.L."/>
            <person name="Fitzpatrick D.A."/>
            <person name="Frisvad J.C."/>
            <person name="Nielsen K.L."/>
        </authorList>
    </citation>
    <scope>NUCLEOTIDE SEQUENCE</scope>
    <source>
        <strain evidence="7">IBT 16125</strain>
    </source>
</reference>
<proteinExistence type="inferred from homology"/>
<dbReference type="SUPFAM" id="SSF49303">
    <property type="entry name" value="beta-Galactosidase/glucuronidase domain"/>
    <property type="match status" value="1"/>
</dbReference>
<evidence type="ECO:0000259" key="4">
    <source>
        <dbReference type="Pfam" id="PF00703"/>
    </source>
</evidence>
<dbReference type="InterPro" id="IPR006104">
    <property type="entry name" value="Glyco_hydro_2_N"/>
</dbReference>
<name>A0AAD6FYE2_9EURO</name>
<dbReference type="Gene3D" id="2.60.40.10">
    <property type="entry name" value="Immunoglobulins"/>
    <property type="match status" value="1"/>
</dbReference>
<comment type="similarity">
    <text evidence="1">Belongs to the glycosyl hydrolase 2 family.</text>
</comment>
<dbReference type="Gene3D" id="3.20.20.80">
    <property type="entry name" value="Glycosidases"/>
    <property type="match status" value="1"/>
</dbReference>
<evidence type="ECO:0000313" key="7">
    <source>
        <dbReference type="EMBL" id="KAJ5438415.1"/>
    </source>
</evidence>
<dbReference type="Pfam" id="PF02837">
    <property type="entry name" value="Glyco_hydro_2_N"/>
    <property type="match status" value="1"/>
</dbReference>
<dbReference type="AlphaFoldDB" id="A0AAD6FYE2"/>
<evidence type="ECO:0000256" key="3">
    <source>
        <dbReference type="ARBA" id="ARBA00023295"/>
    </source>
</evidence>
<dbReference type="InterPro" id="IPR006102">
    <property type="entry name" value="Ig-like_GH2"/>
</dbReference>
<feature type="domain" description="Glycoside hydrolase family 2 immunoglobulin-like beta-sandwich" evidence="4">
    <location>
        <begin position="273"/>
        <end position="325"/>
    </location>
</feature>
<gene>
    <name evidence="7" type="ORF">N7458_009413</name>
</gene>
<feature type="domain" description="Glycosyl hydrolases family 2 sugar binding" evidence="6">
    <location>
        <begin position="26"/>
        <end position="156"/>
    </location>
</feature>
<evidence type="ECO:0000259" key="6">
    <source>
        <dbReference type="Pfam" id="PF02837"/>
    </source>
</evidence>
<dbReference type="Pfam" id="PF02836">
    <property type="entry name" value="Glyco_hydro_2_C"/>
    <property type="match status" value="1"/>
</dbReference>
<evidence type="ECO:0000256" key="1">
    <source>
        <dbReference type="ARBA" id="ARBA00007401"/>
    </source>
</evidence>
<protein>
    <submittedName>
        <fullName evidence="7">Glycoside hydrolase superfamily</fullName>
    </submittedName>
</protein>
<dbReference type="InterPro" id="IPR013783">
    <property type="entry name" value="Ig-like_fold"/>
</dbReference>
<dbReference type="RefSeq" id="XP_056761644.1">
    <property type="nucleotide sequence ID" value="XM_056912795.1"/>
</dbReference>
<dbReference type="SUPFAM" id="SSF51445">
    <property type="entry name" value="(Trans)glycosidases"/>
    <property type="match status" value="1"/>
</dbReference>
<comment type="caution">
    <text evidence="7">The sequence shown here is derived from an EMBL/GenBank/DDBJ whole genome shotgun (WGS) entry which is preliminary data.</text>
</comment>
<dbReference type="InterPro" id="IPR017853">
    <property type="entry name" value="GH"/>
</dbReference>
<dbReference type="InterPro" id="IPR008979">
    <property type="entry name" value="Galactose-bd-like_sf"/>
</dbReference>
<dbReference type="InterPro" id="IPR051913">
    <property type="entry name" value="GH2_Domain-Containing"/>
</dbReference>
<keyword evidence="8" id="KW-1185">Reference proteome</keyword>
<dbReference type="GO" id="GO:0004553">
    <property type="term" value="F:hydrolase activity, hydrolyzing O-glycosyl compounds"/>
    <property type="evidence" value="ECO:0007669"/>
    <property type="project" value="InterPro"/>
</dbReference>
<organism evidence="7 8">
    <name type="scientific">Penicillium daleae</name>
    <dbReference type="NCBI Taxonomy" id="63821"/>
    <lineage>
        <taxon>Eukaryota</taxon>
        <taxon>Fungi</taxon>
        <taxon>Dikarya</taxon>
        <taxon>Ascomycota</taxon>
        <taxon>Pezizomycotina</taxon>
        <taxon>Eurotiomycetes</taxon>
        <taxon>Eurotiomycetidae</taxon>
        <taxon>Eurotiales</taxon>
        <taxon>Aspergillaceae</taxon>
        <taxon>Penicillium</taxon>
    </lineage>
</organism>
<dbReference type="SUPFAM" id="SSF49785">
    <property type="entry name" value="Galactose-binding domain-like"/>
    <property type="match status" value="1"/>
</dbReference>
<dbReference type="Gene3D" id="2.60.120.260">
    <property type="entry name" value="Galactose-binding domain-like"/>
    <property type="match status" value="1"/>
</dbReference>
<dbReference type="InterPro" id="IPR036156">
    <property type="entry name" value="Beta-gal/glucu_dom_sf"/>
</dbReference>
<feature type="domain" description="Glycoside hydrolase family 2 catalytic" evidence="5">
    <location>
        <begin position="334"/>
        <end position="503"/>
    </location>
</feature>
<keyword evidence="2 7" id="KW-0378">Hydrolase</keyword>
<dbReference type="Proteomes" id="UP001213681">
    <property type="component" value="Unassembled WGS sequence"/>
</dbReference>
<dbReference type="GO" id="GO:0005975">
    <property type="term" value="P:carbohydrate metabolic process"/>
    <property type="evidence" value="ECO:0007669"/>
    <property type="project" value="InterPro"/>
</dbReference>
<dbReference type="InterPro" id="IPR006103">
    <property type="entry name" value="Glyco_hydro_2_cat"/>
</dbReference>
<sequence>MTVSTATKAMAYPRPDFQRKELNWASLNGTWDFIFDDSDSGLSELWPLNGIPAEAAKHAKREIQVPYAFQTPASGINLHEAHEVLWYERMIQDIRTPEEQDRGNRLILRFGAVDYECSVWIDGQLVGGHQGGHVPFDLDISDAVASKRESRLTMRVRDSPTDLTQPRGKQYWGPVPESIYYTPTSGIWLSVWMESVPMTRLGCGSYGTILRSDDIENGQLHARLAVIGKRRRKTTYRVEIEARLAGILVGQVTSDVATDKDVVNLDLDMKVSASRKPRLPFSSDKCWRDGVALWEPNHPILYDLTLRLYTSGQLVDEICTSTGMRSISWKAGNGTFQINGKPIFQALVLDQGYWPETGMTPPSPDALKADIEMSMEMGFNGCRKHQKVEDPVFLYWADRLGYLVWGEMANAYEFTNDAGRFNSEWIAAVKRDINHPCIVTWTPGNESWGYTSLKDDAEQRNHIRSIYYMTKTLDPSRPINDNCGWEHVLTDLTTYHDYADSSELSKSCAKMDGGILGQKANRDMFTAPIYEGSTLVDAGAQHTPGAPVICTEFGGVNIAPADGTTAGERDWGYTTATDAKDLLIRLEKLIMAVVRGGHSCGFVYTQLYDVEQEVNGLYSYDRKAKIPAAKLKTIIDNAQTYYYAHVMPRDAALENGHQKSI</sequence>
<dbReference type="PANTHER" id="PTHR42732:SF4">
    <property type="entry name" value="BETA-MANNOSIDASE"/>
    <property type="match status" value="1"/>
</dbReference>
<evidence type="ECO:0000256" key="2">
    <source>
        <dbReference type="ARBA" id="ARBA00022801"/>
    </source>
</evidence>
<dbReference type="EMBL" id="JAPVEA010000008">
    <property type="protein sequence ID" value="KAJ5438415.1"/>
    <property type="molecule type" value="Genomic_DNA"/>
</dbReference>
<dbReference type="GeneID" id="81603038"/>
<dbReference type="Pfam" id="PF00703">
    <property type="entry name" value="Glyco_hydro_2"/>
    <property type="match status" value="1"/>
</dbReference>
<evidence type="ECO:0000259" key="5">
    <source>
        <dbReference type="Pfam" id="PF02836"/>
    </source>
</evidence>
<dbReference type="PANTHER" id="PTHR42732">
    <property type="entry name" value="BETA-GALACTOSIDASE"/>
    <property type="match status" value="1"/>
</dbReference>